<sequence>MLLTAATLLTKTRLAFVALFVVLAVVLPLTDPDYFWHLKAGEYIVTHRALPAGDIFSFTRAGQPWVLHEWLFEVMLFGAFATWGPAGVKLLAAFLAVATLGVTFALTRRMGRSAFVACALALCGGFVFASGWNPRPQIVTYLFFSVFLSVLLHDKYYGARRALFVLPLLMVVWVNVHGGYVIGIALTFLFTGAEWLNYWFAATHARDPVQKQRLVQLTRIATATLLASLVNPEFIGHWWYPFQVLGMEANRSIQEWQSPDFHGTVAKVYLLLCGLFLLSYIYATPRADITELLVPGFFLFNGFVSVRHVPLAVLTVMPFIALALARGSTAACAARWQGSWLGRRYASTAGSGRQLGRAAEGLLNWIVLAAIVILLSLYQPRLHAKQARQAERLPAAAADYVIANRIGGNMFNAYDDGGYLIYRLGPEHKVCIDGRVDVYGDEFFKDHQAMYSGAADWKEKFDRLAIDFAILDNDAPIRQLLLAEGSFREAFRDKRHSVLLRSVPRQAALSGRPGHQE</sequence>
<feature type="transmembrane region" description="Helical" evidence="1">
    <location>
        <begin position="86"/>
        <end position="107"/>
    </location>
</feature>
<gene>
    <name evidence="2" type="ORF">ACFPN5_07985</name>
</gene>
<feature type="transmembrane region" description="Helical" evidence="1">
    <location>
        <begin position="114"/>
        <end position="132"/>
    </location>
</feature>
<keyword evidence="1" id="KW-0472">Membrane</keyword>
<feature type="transmembrane region" description="Helical" evidence="1">
    <location>
        <begin position="268"/>
        <end position="285"/>
    </location>
</feature>
<feature type="transmembrane region" description="Helical" evidence="1">
    <location>
        <begin position="12"/>
        <end position="30"/>
    </location>
</feature>
<evidence type="ECO:0000313" key="2">
    <source>
        <dbReference type="EMBL" id="MFC5459748.1"/>
    </source>
</evidence>
<dbReference type="EMBL" id="JBHSMU010000008">
    <property type="protein sequence ID" value="MFC5459748.1"/>
    <property type="molecule type" value="Genomic_DNA"/>
</dbReference>
<feature type="transmembrane region" description="Helical" evidence="1">
    <location>
        <begin position="138"/>
        <end position="157"/>
    </location>
</feature>
<dbReference type="RefSeq" id="WP_379781895.1">
    <property type="nucleotide sequence ID" value="NZ_JBHSMU010000008.1"/>
</dbReference>
<evidence type="ECO:0008006" key="4">
    <source>
        <dbReference type="Google" id="ProtNLM"/>
    </source>
</evidence>
<name>A0ABW0L1S7_9BURK</name>
<protein>
    <recommendedName>
        <fullName evidence="4">Glycosyltransferase RgtA/B/C/D-like domain-containing protein</fullName>
    </recommendedName>
</protein>
<evidence type="ECO:0000313" key="3">
    <source>
        <dbReference type="Proteomes" id="UP001596050"/>
    </source>
</evidence>
<keyword evidence="1" id="KW-0812">Transmembrane</keyword>
<feature type="transmembrane region" description="Helical" evidence="1">
    <location>
        <begin position="164"/>
        <end position="190"/>
    </location>
</feature>
<accession>A0ABW0L1S7</accession>
<proteinExistence type="predicted"/>
<keyword evidence="3" id="KW-1185">Reference proteome</keyword>
<keyword evidence="1" id="KW-1133">Transmembrane helix</keyword>
<feature type="transmembrane region" description="Helical" evidence="1">
    <location>
        <begin position="297"/>
        <end position="321"/>
    </location>
</feature>
<feature type="transmembrane region" description="Helical" evidence="1">
    <location>
        <begin position="362"/>
        <end position="378"/>
    </location>
</feature>
<comment type="caution">
    <text evidence="2">The sequence shown here is derived from an EMBL/GenBank/DDBJ whole genome shotgun (WGS) entry which is preliminary data.</text>
</comment>
<dbReference type="Proteomes" id="UP001596050">
    <property type="component" value="Unassembled WGS sequence"/>
</dbReference>
<evidence type="ECO:0000256" key="1">
    <source>
        <dbReference type="SAM" id="Phobius"/>
    </source>
</evidence>
<organism evidence="2 3">
    <name type="scientific">Massilia niabensis</name>
    <dbReference type="NCBI Taxonomy" id="544910"/>
    <lineage>
        <taxon>Bacteria</taxon>
        <taxon>Pseudomonadati</taxon>
        <taxon>Pseudomonadota</taxon>
        <taxon>Betaproteobacteria</taxon>
        <taxon>Burkholderiales</taxon>
        <taxon>Oxalobacteraceae</taxon>
        <taxon>Telluria group</taxon>
        <taxon>Massilia</taxon>
    </lineage>
</organism>
<reference evidence="3" key="1">
    <citation type="journal article" date="2019" name="Int. J. Syst. Evol. Microbiol.">
        <title>The Global Catalogue of Microorganisms (GCM) 10K type strain sequencing project: providing services to taxonomists for standard genome sequencing and annotation.</title>
        <authorList>
            <consortium name="The Broad Institute Genomics Platform"/>
            <consortium name="The Broad Institute Genome Sequencing Center for Infectious Disease"/>
            <person name="Wu L."/>
            <person name="Ma J."/>
        </authorList>
    </citation>
    <scope>NUCLEOTIDE SEQUENCE [LARGE SCALE GENOMIC DNA]</scope>
    <source>
        <strain evidence="3">KACC 12649</strain>
    </source>
</reference>